<evidence type="ECO:0000256" key="2">
    <source>
        <dbReference type="ARBA" id="ARBA00023002"/>
    </source>
</evidence>
<dbReference type="EMBL" id="QRVJ01000012">
    <property type="protein sequence ID" value="RGS35985.1"/>
    <property type="molecule type" value="Genomic_DNA"/>
</dbReference>
<evidence type="ECO:0000256" key="1">
    <source>
        <dbReference type="ARBA" id="ARBA00006484"/>
    </source>
</evidence>
<evidence type="ECO:0000313" key="3">
    <source>
        <dbReference type="EMBL" id="RGS35985.1"/>
    </source>
</evidence>
<dbReference type="PANTHER" id="PTHR42760:SF133">
    <property type="entry name" value="3-OXOACYL-[ACYL-CARRIER-PROTEIN] REDUCTASE"/>
    <property type="match status" value="1"/>
</dbReference>
<dbReference type="FunFam" id="3.40.50.720:FF:000084">
    <property type="entry name" value="Short-chain dehydrogenase reductase"/>
    <property type="match status" value="1"/>
</dbReference>
<dbReference type="PANTHER" id="PTHR42760">
    <property type="entry name" value="SHORT-CHAIN DEHYDROGENASES/REDUCTASES FAMILY MEMBER"/>
    <property type="match status" value="1"/>
</dbReference>
<dbReference type="Gene3D" id="3.40.50.720">
    <property type="entry name" value="NAD(P)-binding Rossmann-like Domain"/>
    <property type="match status" value="1"/>
</dbReference>
<organism evidence="3 4">
    <name type="scientific">Bacteroides cellulosilyticus</name>
    <dbReference type="NCBI Taxonomy" id="246787"/>
    <lineage>
        <taxon>Bacteria</taxon>
        <taxon>Pseudomonadati</taxon>
        <taxon>Bacteroidota</taxon>
        <taxon>Bacteroidia</taxon>
        <taxon>Bacteroidales</taxon>
        <taxon>Bacteroidaceae</taxon>
        <taxon>Bacteroides</taxon>
    </lineage>
</organism>
<dbReference type="SUPFAM" id="SSF51735">
    <property type="entry name" value="NAD(P)-binding Rossmann-fold domains"/>
    <property type="match status" value="1"/>
</dbReference>
<dbReference type="Pfam" id="PF13561">
    <property type="entry name" value="adh_short_C2"/>
    <property type="match status" value="1"/>
</dbReference>
<dbReference type="InterPro" id="IPR036291">
    <property type="entry name" value="NAD(P)-bd_dom_sf"/>
</dbReference>
<dbReference type="CDD" id="cd05233">
    <property type="entry name" value="SDR_c"/>
    <property type="match status" value="1"/>
</dbReference>
<protein>
    <submittedName>
        <fullName evidence="3">SDR family NAD(P)-dependent oxidoreductase</fullName>
    </submittedName>
</protein>
<dbReference type="InterPro" id="IPR002347">
    <property type="entry name" value="SDR_fam"/>
</dbReference>
<keyword evidence="2" id="KW-0560">Oxidoreductase</keyword>
<proteinExistence type="inferred from homology"/>
<comment type="caution">
    <text evidence="3">The sequence shown here is derived from an EMBL/GenBank/DDBJ whole genome shotgun (WGS) entry which is preliminary data.</text>
</comment>
<dbReference type="PRINTS" id="PR00081">
    <property type="entry name" value="GDHRDH"/>
</dbReference>
<gene>
    <name evidence="3" type="ORF">DWX97_15010</name>
</gene>
<dbReference type="Proteomes" id="UP000283341">
    <property type="component" value="Unassembled WGS sequence"/>
</dbReference>
<comment type="similarity">
    <text evidence="1">Belongs to the short-chain dehydrogenases/reductases (SDR) family.</text>
</comment>
<dbReference type="AlphaFoldDB" id="A0A412IG44"/>
<dbReference type="GO" id="GO:0016616">
    <property type="term" value="F:oxidoreductase activity, acting on the CH-OH group of donors, NAD or NADP as acceptor"/>
    <property type="evidence" value="ECO:0007669"/>
    <property type="project" value="TreeGrafter"/>
</dbReference>
<accession>A0A412IG44</accession>
<name>A0A412IG44_9BACE</name>
<reference evidence="3 4" key="1">
    <citation type="submission" date="2018-08" db="EMBL/GenBank/DDBJ databases">
        <title>A genome reference for cultivated species of the human gut microbiota.</title>
        <authorList>
            <person name="Zou Y."/>
            <person name="Xue W."/>
            <person name="Luo G."/>
        </authorList>
    </citation>
    <scope>NUCLEOTIDE SEQUENCE [LARGE SCALE GENOMIC DNA]</scope>
    <source>
        <strain evidence="3 4">AF22-3AC</strain>
    </source>
</reference>
<evidence type="ECO:0000313" key="4">
    <source>
        <dbReference type="Proteomes" id="UP000283341"/>
    </source>
</evidence>
<sequence>MNPFSLENKIILVTGASSGIGAQCAIDFSRMGAKVILIARNIECLKQTLSKMEGSGHAYYSVDVTDFKALSCIIKLAVSEVGKISGVVHCAGISSVLPLKLVKEEDIDNIMRTNVFSAIQLVREVTHIGYYDKSNGISIILLSSIMGVVGESCKSLYSFSKGAIIAGVRSLAVELAPKNIRVNCISPGVIVTNINKNARHIVDPERRKELENKHLLGLGETTDISNACIYLLSNGARWVTGQNIIVDGGYSVK</sequence>